<reference evidence="1 2" key="1">
    <citation type="submission" date="2018-06" db="EMBL/GenBank/DDBJ databases">
        <authorList>
            <consortium name="Pathogen Informatics"/>
            <person name="Doyle S."/>
        </authorList>
    </citation>
    <scope>NUCLEOTIDE SEQUENCE [LARGE SCALE GENOMIC DNA]</scope>
    <source>
        <strain evidence="1 2">NCTC1659</strain>
    </source>
</reference>
<organism evidence="1 2">
    <name type="scientific">Canicola haemoglobinophilus</name>
    <dbReference type="NCBI Taxonomy" id="733"/>
    <lineage>
        <taxon>Bacteria</taxon>
        <taxon>Pseudomonadati</taxon>
        <taxon>Pseudomonadota</taxon>
        <taxon>Gammaproteobacteria</taxon>
        <taxon>Pasteurellales</taxon>
        <taxon>Pasteurellaceae</taxon>
        <taxon>Canicola</taxon>
    </lineage>
</organism>
<keyword evidence="2" id="KW-1185">Reference proteome</keyword>
<evidence type="ECO:0000313" key="2">
    <source>
        <dbReference type="Proteomes" id="UP000254329"/>
    </source>
</evidence>
<accession>A0A377HW23</accession>
<gene>
    <name evidence="1" type="ORF">NCTC1659_01838</name>
</gene>
<dbReference type="Proteomes" id="UP000254329">
    <property type="component" value="Unassembled WGS sequence"/>
</dbReference>
<proteinExistence type="predicted"/>
<dbReference type="AlphaFoldDB" id="A0A377HW23"/>
<sequence>MFTTASLLDFDDGSKAIHYKMETYKRDNYGNIQTANVTIPDTSLEQHLVLLNKFLDWDIKAKSRSEQFDKEIGRAKTINGYSVYTFHSGSQHSNFLDVCFVLGENGFCMIESITFDVTNVKRIIEDLTKFKNGQFKHVDTSIYN</sequence>
<dbReference type="EMBL" id="UGHF01000001">
    <property type="protein sequence ID" value="STO60543.1"/>
    <property type="molecule type" value="Genomic_DNA"/>
</dbReference>
<evidence type="ECO:0000313" key="1">
    <source>
        <dbReference type="EMBL" id="STO60543.1"/>
    </source>
</evidence>
<protein>
    <submittedName>
        <fullName evidence="1">Uncharacterized protein</fullName>
    </submittedName>
</protein>
<name>A0A377HW23_9PAST</name>